<accession>A0AA39YKA1</accession>
<dbReference type="GO" id="GO:0006351">
    <property type="term" value="P:DNA-templated transcription"/>
    <property type="evidence" value="ECO:0007669"/>
    <property type="project" value="InterPro"/>
</dbReference>
<feature type="domain" description="Zn(2)-C6 fungal-type" evidence="4">
    <location>
        <begin position="42"/>
        <end position="71"/>
    </location>
</feature>
<dbReference type="PANTHER" id="PTHR47431">
    <property type="entry name" value="ZN(II)2CYS6 TRANSCRIPTION FACTOR (EUROFUNG)-RELATED"/>
    <property type="match status" value="1"/>
</dbReference>
<feature type="region of interest" description="Disordered" evidence="3">
    <location>
        <begin position="76"/>
        <end position="105"/>
    </location>
</feature>
<gene>
    <name evidence="5" type="primary">araR</name>
    <name evidence="5" type="ORF">DIS24_g5692</name>
</gene>
<dbReference type="AlphaFoldDB" id="A0AA39YKA1"/>
<feature type="region of interest" description="Disordered" evidence="3">
    <location>
        <begin position="15"/>
        <end position="36"/>
    </location>
</feature>
<proteinExistence type="predicted"/>
<keyword evidence="2" id="KW-0539">Nucleus</keyword>
<dbReference type="InterPro" id="IPR036864">
    <property type="entry name" value="Zn2-C6_fun-type_DNA-bd_sf"/>
</dbReference>
<evidence type="ECO:0000256" key="3">
    <source>
        <dbReference type="SAM" id="MobiDB-lite"/>
    </source>
</evidence>
<dbReference type="EMBL" id="JAUJDW010000024">
    <property type="protein sequence ID" value="KAK0653874.1"/>
    <property type="molecule type" value="Genomic_DNA"/>
</dbReference>
<dbReference type="PROSITE" id="PS50048">
    <property type="entry name" value="ZN2_CY6_FUNGAL_2"/>
    <property type="match status" value="1"/>
</dbReference>
<dbReference type="CDD" id="cd12148">
    <property type="entry name" value="fungal_TF_MHR"/>
    <property type="match status" value="1"/>
</dbReference>
<evidence type="ECO:0000259" key="4">
    <source>
        <dbReference type="PROSITE" id="PS50048"/>
    </source>
</evidence>
<keyword evidence="6" id="KW-1185">Reference proteome</keyword>
<comment type="caution">
    <text evidence="5">The sequence shown here is derived from an EMBL/GenBank/DDBJ whole genome shotgun (WGS) entry which is preliminary data.</text>
</comment>
<dbReference type="Pfam" id="PF04082">
    <property type="entry name" value="Fungal_trans"/>
    <property type="match status" value="1"/>
</dbReference>
<keyword evidence="1" id="KW-0479">Metal-binding</keyword>
<dbReference type="Gene3D" id="4.10.240.10">
    <property type="entry name" value="Zn(2)-C6 fungal-type DNA-binding domain"/>
    <property type="match status" value="1"/>
</dbReference>
<dbReference type="SMART" id="SM00906">
    <property type="entry name" value="Fungal_trans"/>
    <property type="match status" value="1"/>
</dbReference>
<evidence type="ECO:0000256" key="2">
    <source>
        <dbReference type="ARBA" id="ARBA00023242"/>
    </source>
</evidence>
<dbReference type="Pfam" id="PF00172">
    <property type="entry name" value="Zn_clus"/>
    <property type="match status" value="1"/>
</dbReference>
<dbReference type="GO" id="GO:0000981">
    <property type="term" value="F:DNA-binding transcription factor activity, RNA polymerase II-specific"/>
    <property type="evidence" value="ECO:0007669"/>
    <property type="project" value="InterPro"/>
</dbReference>
<dbReference type="PANTHER" id="PTHR47431:SF1">
    <property type="entry name" value="ZN(II)2CYS6 TRANSCRIPTION FACTOR (EUROFUNG)"/>
    <property type="match status" value="1"/>
</dbReference>
<evidence type="ECO:0000313" key="5">
    <source>
        <dbReference type="EMBL" id="KAK0653874.1"/>
    </source>
</evidence>
<dbReference type="InterPro" id="IPR001138">
    <property type="entry name" value="Zn2Cys6_DnaBD"/>
</dbReference>
<dbReference type="Proteomes" id="UP001175001">
    <property type="component" value="Unassembled WGS sequence"/>
</dbReference>
<dbReference type="InterPro" id="IPR007219">
    <property type="entry name" value="XnlR_reg_dom"/>
</dbReference>
<name>A0AA39YKA1_9PEZI</name>
<feature type="compositionally biased region" description="Polar residues" evidence="3">
    <location>
        <begin position="26"/>
        <end position="36"/>
    </location>
</feature>
<organism evidence="5 6">
    <name type="scientific">Lasiodiplodia hormozganensis</name>
    <dbReference type="NCBI Taxonomy" id="869390"/>
    <lineage>
        <taxon>Eukaryota</taxon>
        <taxon>Fungi</taxon>
        <taxon>Dikarya</taxon>
        <taxon>Ascomycota</taxon>
        <taxon>Pezizomycotina</taxon>
        <taxon>Dothideomycetes</taxon>
        <taxon>Dothideomycetes incertae sedis</taxon>
        <taxon>Botryosphaeriales</taxon>
        <taxon>Botryosphaeriaceae</taxon>
        <taxon>Lasiodiplodia</taxon>
    </lineage>
</organism>
<dbReference type="GO" id="GO:0003677">
    <property type="term" value="F:DNA binding"/>
    <property type="evidence" value="ECO:0007669"/>
    <property type="project" value="InterPro"/>
</dbReference>
<dbReference type="CDD" id="cd00067">
    <property type="entry name" value="GAL4"/>
    <property type="match status" value="1"/>
</dbReference>
<evidence type="ECO:0000313" key="6">
    <source>
        <dbReference type="Proteomes" id="UP001175001"/>
    </source>
</evidence>
<evidence type="ECO:0000256" key="1">
    <source>
        <dbReference type="ARBA" id="ARBA00022723"/>
    </source>
</evidence>
<dbReference type="SUPFAM" id="SSF57701">
    <property type="entry name" value="Zn2/Cys6 DNA-binding domain"/>
    <property type="match status" value="1"/>
</dbReference>
<reference evidence="5" key="1">
    <citation type="submission" date="2023-06" db="EMBL/GenBank/DDBJ databases">
        <title>Multi-omics analyses reveal the molecular pathogenesis toolkit of Lasiodiplodia hormozganensis, a cross-kingdom pathogen.</title>
        <authorList>
            <person name="Felix C."/>
            <person name="Meneses R."/>
            <person name="Goncalves M.F.M."/>
            <person name="Tilleman L."/>
            <person name="Duarte A.S."/>
            <person name="Jorrin-Novo J.V."/>
            <person name="Van De Peer Y."/>
            <person name="Deforce D."/>
            <person name="Van Nieuwerburgh F."/>
            <person name="Esteves A.C."/>
            <person name="Alves A."/>
        </authorList>
    </citation>
    <scope>NUCLEOTIDE SEQUENCE</scope>
    <source>
        <strain evidence="5">CBS 339.90</strain>
    </source>
</reference>
<protein>
    <submittedName>
        <fullName evidence="5">Arabinanolytic transcriptional activator araR</fullName>
    </submittedName>
</protein>
<dbReference type="SMART" id="SM00066">
    <property type="entry name" value="GAL4"/>
    <property type="match status" value="1"/>
</dbReference>
<dbReference type="GO" id="GO:0008270">
    <property type="term" value="F:zinc ion binding"/>
    <property type="evidence" value="ECO:0007669"/>
    <property type="project" value="InterPro"/>
</dbReference>
<dbReference type="PROSITE" id="PS00463">
    <property type="entry name" value="ZN2_CY6_FUNGAL_1"/>
    <property type="match status" value="1"/>
</dbReference>
<sequence length="694" mass="74306">MAAHLDFDFGGIPGLAASIPAPPEQPQLQASSSSAKQPIPLACVACRSKHLKCSGGEPCSRCATDGSECSYIKSRRGYKGPRKRTAGDQMGRPSPREPRPDQPACTAGLAATAGISASPPEQQHEQSPSFPALEVLTGSDQSPSSDQFNSFAFQSADGMAVGAQSQVTMAPKLVGHLLGDCNLSNMVCSAFFTFFAPAHPFLMPRSYLLDFLCNGSTKRQPHLEMAIQFIGSCYVPQASPQLLEEALRHTLFQQGLPRDSFMVQALLLYAIGLKANDRSIMADEMLSKAIEIALTIGMNDRDFAIRNGCGNRVLEESWRRTWWELYIADGFFAGVSQRTNFRLRDVQTDVPLPCEEDEYGSGYIPLSKTLEEYDDSAFAEDDVEYSSFAYRIDSVRNLGRVLAVSSEDVLDFRAIECADSHLVNWSLHLPNSKREPISHTGQLDHMIFQAHMITDASTILLHKPRSTLDEYRSADEIRTCVKQCAPLVSTQARETHTAKCTEAARRLSQLVRVMHPILPLTKLTPFFTCAVVMASVVHLSAWSLVPPNGGSSGGGGAVCGSGTGSNSNNNNNGGTAAAALLQDCSSFSSSADAVAAGVVSGPDADAVLKELIRLSMGALKQLAAQWPLAKTAAGQVRGVAGELFRAKREVRRLWNEVAAEDILRMIEDAASESGGSGSGASGGAFAEVGGCGAA</sequence>